<evidence type="ECO:0000313" key="2">
    <source>
        <dbReference type="EMBL" id="TCS35968.1"/>
    </source>
</evidence>
<accession>A0A4R3HSP1</accession>
<keyword evidence="1" id="KW-1133">Transmembrane helix</keyword>
<dbReference type="EMBL" id="SLZQ01000008">
    <property type="protein sequence ID" value="TCS35968.1"/>
    <property type="molecule type" value="Genomic_DNA"/>
</dbReference>
<reference evidence="2 3" key="1">
    <citation type="submission" date="2019-03" db="EMBL/GenBank/DDBJ databases">
        <title>Genomic Encyclopedia of Type Strains, Phase IV (KMG-IV): sequencing the most valuable type-strain genomes for metagenomic binning, comparative biology and taxonomic classification.</title>
        <authorList>
            <person name="Goeker M."/>
        </authorList>
    </citation>
    <scope>NUCLEOTIDE SEQUENCE [LARGE SCALE GENOMIC DNA]</scope>
    <source>
        <strain evidence="2 3">DSM 7445</strain>
    </source>
</reference>
<dbReference type="InterPro" id="IPR021279">
    <property type="entry name" value="DUF2721"/>
</dbReference>
<organism evidence="2 3">
    <name type="scientific">Paucimonas lemoignei</name>
    <name type="common">Pseudomonas lemoignei</name>
    <dbReference type="NCBI Taxonomy" id="29443"/>
    <lineage>
        <taxon>Bacteria</taxon>
        <taxon>Pseudomonadati</taxon>
        <taxon>Pseudomonadota</taxon>
        <taxon>Betaproteobacteria</taxon>
        <taxon>Burkholderiales</taxon>
        <taxon>Burkholderiaceae</taxon>
        <taxon>Paucimonas</taxon>
    </lineage>
</organism>
<sequence length="124" mass="13812">MGTFIGVLVNRLSRIVDRIRVLEKKHESLTAEEVNFRYIELALLGRRLRTIYIALSCEVSCGLTVGVIIASAFIDAIVSINLSTWIAGLFVLAMLAFISGLAAFLREIFLAVQSTRASMRLEFF</sequence>
<proteinExistence type="predicted"/>
<feature type="transmembrane region" description="Helical" evidence="1">
    <location>
        <begin position="86"/>
        <end position="112"/>
    </location>
</feature>
<keyword evidence="1" id="KW-0472">Membrane</keyword>
<dbReference type="AlphaFoldDB" id="A0A4R3HSP1"/>
<evidence type="ECO:0000313" key="3">
    <source>
        <dbReference type="Proteomes" id="UP000295382"/>
    </source>
</evidence>
<name>A0A4R3HSP1_PAULE</name>
<dbReference type="Pfam" id="PF11026">
    <property type="entry name" value="DUF2721"/>
    <property type="match status" value="1"/>
</dbReference>
<comment type="caution">
    <text evidence="2">The sequence shown here is derived from an EMBL/GenBank/DDBJ whole genome shotgun (WGS) entry which is preliminary data.</text>
</comment>
<keyword evidence="3" id="KW-1185">Reference proteome</keyword>
<keyword evidence="1" id="KW-0812">Transmembrane</keyword>
<evidence type="ECO:0000256" key="1">
    <source>
        <dbReference type="SAM" id="Phobius"/>
    </source>
</evidence>
<gene>
    <name evidence="2" type="ORF">EDC30_10831</name>
</gene>
<dbReference type="Proteomes" id="UP000295382">
    <property type="component" value="Unassembled WGS sequence"/>
</dbReference>
<feature type="transmembrane region" description="Helical" evidence="1">
    <location>
        <begin position="51"/>
        <end position="74"/>
    </location>
</feature>
<protein>
    <submittedName>
        <fullName evidence="2">Uncharacterized protein DUF2721</fullName>
    </submittedName>
</protein>